<dbReference type="AlphaFoldDB" id="E1R6R7"/>
<evidence type="ECO:0000313" key="2">
    <source>
        <dbReference type="Proteomes" id="UP000002318"/>
    </source>
</evidence>
<name>E1R6R7_SEDSS</name>
<organism evidence="1 2">
    <name type="scientific">Sediminispirochaeta smaragdinae (strain DSM 11293 / JCM 15392 / SEBR 4228)</name>
    <name type="common">Spirochaeta smaragdinae</name>
    <dbReference type="NCBI Taxonomy" id="573413"/>
    <lineage>
        <taxon>Bacteria</taxon>
        <taxon>Pseudomonadati</taxon>
        <taxon>Spirochaetota</taxon>
        <taxon>Spirochaetia</taxon>
        <taxon>Spirochaetales</taxon>
        <taxon>Spirochaetaceae</taxon>
        <taxon>Sediminispirochaeta</taxon>
    </lineage>
</organism>
<evidence type="ECO:0008006" key="3">
    <source>
        <dbReference type="Google" id="ProtNLM"/>
    </source>
</evidence>
<gene>
    <name evidence="1" type="ordered locus">Spirs_0039</name>
</gene>
<dbReference type="Pfam" id="PF00543">
    <property type="entry name" value="P-II"/>
    <property type="match status" value="1"/>
</dbReference>
<evidence type="ECO:0000313" key="1">
    <source>
        <dbReference type="EMBL" id="ADK79199.1"/>
    </source>
</evidence>
<sequence length="98" mass="11320">MKLLRVEIIANRSIEEDMHDAFRKAGIVRHYTKFPVVHGVGTSGPRRGDHVWPEENFVLTTYCEEEELDAIVDVVRELKDFFCDEGIKVFVSKAKEIL</sequence>
<proteinExistence type="predicted"/>
<protein>
    <recommendedName>
        <fullName evidence="3">Nitrogen regulatory protein P-II</fullName>
    </recommendedName>
</protein>
<accession>E1R6R7</accession>
<dbReference type="KEGG" id="ssm:Spirs_0039"/>
<dbReference type="SUPFAM" id="SSF54913">
    <property type="entry name" value="GlnB-like"/>
    <property type="match status" value="1"/>
</dbReference>
<dbReference type="OrthoDB" id="350733at2"/>
<dbReference type="eggNOG" id="COG0347">
    <property type="taxonomic scope" value="Bacteria"/>
</dbReference>
<dbReference type="InterPro" id="IPR011322">
    <property type="entry name" value="N-reg_PII-like_a/b"/>
</dbReference>
<dbReference type="STRING" id="573413.Spirs_0039"/>
<dbReference type="HOGENOM" id="CLU_159798_1_0_12"/>
<dbReference type="InterPro" id="IPR002187">
    <property type="entry name" value="N-reg_PII"/>
</dbReference>
<dbReference type="NCBIfam" id="NF045581">
    <property type="entry name" value="PG0541_fam"/>
    <property type="match status" value="1"/>
</dbReference>
<dbReference type="InterPro" id="IPR015867">
    <property type="entry name" value="N-reg_PII/ATP_PRibTrfase_C"/>
</dbReference>
<dbReference type="GO" id="GO:0030234">
    <property type="term" value="F:enzyme regulator activity"/>
    <property type="evidence" value="ECO:0007669"/>
    <property type="project" value="InterPro"/>
</dbReference>
<dbReference type="EMBL" id="CP002116">
    <property type="protein sequence ID" value="ADK79199.1"/>
    <property type="molecule type" value="Genomic_DNA"/>
</dbReference>
<reference evidence="1 2" key="1">
    <citation type="journal article" date="2010" name="Stand. Genomic Sci.">
        <title>Complete genome sequence of Spirochaeta smaragdinae type strain (SEBR 4228).</title>
        <authorList>
            <person name="Mavromatis K."/>
            <person name="Yasawong M."/>
            <person name="Chertkov O."/>
            <person name="Lapidus A."/>
            <person name="Lucas S."/>
            <person name="Nolan M."/>
            <person name="Del Rio T.G."/>
            <person name="Tice H."/>
            <person name="Cheng J.F."/>
            <person name="Pitluck S."/>
            <person name="Liolios K."/>
            <person name="Ivanova N."/>
            <person name="Tapia R."/>
            <person name="Han C."/>
            <person name="Bruce D."/>
            <person name="Goodwin L."/>
            <person name="Pati A."/>
            <person name="Chen A."/>
            <person name="Palaniappan K."/>
            <person name="Land M."/>
            <person name="Hauser L."/>
            <person name="Chang Y.J."/>
            <person name="Jeffries C.D."/>
            <person name="Detter J.C."/>
            <person name="Rohde M."/>
            <person name="Brambilla E."/>
            <person name="Spring S."/>
            <person name="Goker M."/>
            <person name="Sikorski J."/>
            <person name="Woyke T."/>
            <person name="Bristow J."/>
            <person name="Eisen J.A."/>
            <person name="Markowitz V."/>
            <person name="Hugenholtz P."/>
            <person name="Klenk H.P."/>
            <person name="Kyrpides N.C."/>
        </authorList>
    </citation>
    <scope>NUCLEOTIDE SEQUENCE [LARGE SCALE GENOMIC DNA]</scope>
    <source>
        <strain evidence="2">DSM 11293 / JCM 15392 / SEBR 4228</strain>
    </source>
</reference>
<dbReference type="Gene3D" id="3.30.70.120">
    <property type="match status" value="1"/>
</dbReference>
<keyword evidence="2" id="KW-1185">Reference proteome</keyword>
<dbReference type="Proteomes" id="UP000002318">
    <property type="component" value="Chromosome"/>
</dbReference>
<dbReference type="GO" id="GO:0006808">
    <property type="term" value="P:regulation of nitrogen utilization"/>
    <property type="evidence" value="ECO:0007669"/>
    <property type="project" value="InterPro"/>
</dbReference>
<dbReference type="RefSeq" id="WP_013252663.1">
    <property type="nucleotide sequence ID" value="NC_014364.1"/>
</dbReference>